<proteinExistence type="predicted"/>
<dbReference type="InterPro" id="IPR000326">
    <property type="entry name" value="PAP2/HPO"/>
</dbReference>
<feature type="transmembrane region" description="Helical" evidence="1">
    <location>
        <begin position="173"/>
        <end position="191"/>
    </location>
</feature>
<feature type="transmembrane region" description="Helical" evidence="1">
    <location>
        <begin position="73"/>
        <end position="94"/>
    </location>
</feature>
<evidence type="ECO:0000259" key="2">
    <source>
        <dbReference type="Pfam" id="PF01569"/>
    </source>
</evidence>
<dbReference type="Gene3D" id="1.20.144.10">
    <property type="entry name" value="Phosphatidic acid phosphatase type 2/haloperoxidase"/>
    <property type="match status" value="1"/>
</dbReference>
<dbReference type="Proteomes" id="UP001596413">
    <property type="component" value="Unassembled WGS sequence"/>
</dbReference>
<feature type="transmembrane region" description="Helical" evidence="1">
    <location>
        <begin position="146"/>
        <end position="167"/>
    </location>
</feature>
<sequence>MLAALLFALFGWQVAVGGPLVAADESLAADLVAHRPPIKVAHTLADLGNGAVALPVLAAAAGFALWRAGWRRLGAAASAAAVAMALVPAVVVPLKEEFARRGPDLAPLGAYPGYFPSGHAATSAVAYGGAALLVAYCVRGVRARRLVAAAAGLLIVGCGLGLVWHAYHWPMDVAASWCLAVLLLTPVRRAARGRRVASVRAVEATRRPLNGRGR</sequence>
<protein>
    <submittedName>
        <fullName evidence="3">Phosphatase PAP2 family protein</fullName>
    </submittedName>
</protein>
<dbReference type="EMBL" id="JBHSZO010000010">
    <property type="protein sequence ID" value="MFC7218288.1"/>
    <property type="molecule type" value="Genomic_DNA"/>
</dbReference>
<keyword evidence="4" id="KW-1185">Reference proteome</keyword>
<reference evidence="4" key="1">
    <citation type="journal article" date="2019" name="Int. J. Syst. Evol. Microbiol.">
        <title>The Global Catalogue of Microorganisms (GCM) 10K type strain sequencing project: providing services to taxonomists for standard genome sequencing and annotation.</title>
        <authorList>
            <consortium name="The Broad Institute Genomics Platform"/>
            <consortium name="The Broad Institute Genome Sequencing Center for Infectious Disease"/>
            <person name="Wu L."/>
            <person name="Ma J."/>
        </authorList>
    </citation>
    <scope>NUCLEOTIDE SEQUENCE [LARGE SCALE GENOMIC DNA]</scope>
    <source>
        <strain evidence="4">CGMCC 1.13681</strain>
    </source>
</reference>
<evidence type="ECO:0000256" key="1">
    <source>
        <dbReference type="SAM" id="Phobius"/>
    </source>
</evidence>
<dbReference type="RefSeq" id="WP_386413608.1">
    <property type="nucleotide sequence ID" value="NZ_JBHSZO010000010.1"/>
</dbReference>
<comment type="caution">
    <text evidence="3">The sequence shown here is derived from an EMBL/GenBank/DDBJ whole genome shotgun (WGS) entry which is preliminary data.</text>
</comment>
<dbReference type="InterPro" id="IPR036938">
    <property type="entry name" value="PAP2/HPO_sf"/>
</dbReference>
<evidence type="ECO:0000313" key="3">
    <source>
        <dbReference type="EMBL" id="MFC7218288.1"/>
    </source>
</evidence>
<accession>A0ABW2GBV3</accession>
<keyword evidence="1" id="KW-1133">Transmembrane helix</keyword>
<feature type="domain" description="Phosphatidic acid phosphatase type 2/haloperoxidase" evidence="2">
    <location>
        <begin position="80"/>
        <end position="189"/>
    </location>
</feature>
<organism evidence="3 4">
    <name type="scientific">Streptomyces polyrhachis</name>
    <dbReference type="NCBI Taxonomy" id="1282885"/>
    <lineage>
        <taxon>Bacteria</taxon>
        <taxon>Bacillati</taxon>
        <taxon>Actinomycetota</taxon>
        <taxon>Actinomycetes</taxon>
        <taxon>Kitasatosporales</taxon>
        <taxon>Streptomycetaceae</taxon>
        <taxon>Streptomyces</taxon>
    </lineage>
</organism>
<keyword evidence="1" id="KW-0812">Transmembrane</keyword>
<gene>
    <name evidence="3" type="ORF">ACFQLX_08930</name>
</gene>
<evidence type="ECO:0000313" key="4">
    <source>
        <dbReference type="Proteomes" id="UP001596413"/>
    </source>
</evidence>
<feature type="transmembrane region" description="Helical" evidence="1">
    <location>
        <begin position="47"/>
        <end position="66"/>
    </location>
</feature>
<name>A0ABW2GBV3_9ACTN</name>
<keyword evidence="1" id="KW-0472">Membrane</keyword>
<dbReference type="SUPFAM" id="SSF48317">
    <property type="entry name" value="Acid phosphatase/Vanadium-dependent haloperoxidase"/>
    <property type="match status" value="1"/>
</dbReference>
<dbReference type="Pfam" id="PF01569">
    <property type="entry name" value="PAP2"/>
    <property type="match status" value="1"/>
</dbReference>
<feature type="transmembrane region" description="Helical" evidence="1">
    <location>
        <begin position="114"/>
        <end position="134"/>
    </location>
</feature>